<comment type="caution">
    <text evidence="1">The sequence shown here is derived from an EMBL/GenBank/DDBJ whole genome shotgun (WGS) entry which is preliminary data.</text>
</comment>
<reference evidence="1" key="1">
    <citation type="submission" date="2021-08" db="EMBL/GenBank/DDBJ databases">
        <title>Hoeflea bacterium WL0058 sp. nov., isolated from the sediment.</title>
        <authorList>
            <person name="Wang L."/>
            <person name="Zhang D."/>
        </authorList>
    </citation>
    <scope>NUCLEOTIDE SEQUENCE</scope>
    <source>
        <strain evidence="1">WL0058</strain>
    </source>
</reference>
<accession>A0AAE2ZLY6</accession>
<sequence>MTKIAGSWPRVASFTFPAVALGANDDILADTAMDETEDTIVTEFDGQPDVARNVTVKGNDANVSGDVVIVGTRAGAEITETLALNAANVVAGDKAFDTITEITLPPYDTANTERVRVGLGAKIGLPVALSRNTVLAAFLDGAREGTAPTIAFSASALESNTATLNSALDGSDVIVDLYETL</sequence>
<gene>
    <name evidence="1" type="ORF">K1W69_17460</name>
</gene>
<name>A0AAE2ZLY6_9HYPH</name>
<evidence type="ECO:0000313" key="2">
    <source>
        <dbReference type="Proteomes" id="UP001196509"/>
    </source>
</evidence>
<dbReference type="AlphaFoldDB" id="A0AAE2ZLY6"/>
<organism evidence="1 2">
    <name type="scientific">Flavimaribacter sediminis</name>
    <dbReference type="NCBI Taxonomy" id="2865987"/>
    <lineage>
        <taxon>Bacteria</taxon>
        <taxon>Pseudomonadati</taxon>
        <taxon>Pseudomonadota</taxon>
        <taxon>Alphaproteobacteria</taxon>
        <taxon>Hyphomicrobiales</taxon>
        <taxon>Rhizobiaceae</taxon>
        <taxon>Flavimaribacter</taxon>
    </lineage>
</organism>
<dbReference type="Proteomes" id="UP001196509">
    <property type="component" value="Unassembled WGS sequence"/>
</dbReference>
<protein>
    <submittedName>
        <fullName evidence="1">Uncharacterized protein</fullName>
    </submittedName>
</protein>
<evidence type="ECO:0000313" key="1">
    <source>
        <dbReference type="EMBL" id="MBW8638988.1"/>
    </source>
</evidence>
<dbReference type="RefSeq" id="WP_220229704.1">
    <property type="nucleotide sequence ID" value="NZ_JAICBX010000003.1"/>
</dbReference>
<keyword evidence="2" id="KW-1185">Reference proteome</keyword>
<proteinExistence type="predicted"/>
<dbReference type="EMBL" id="JAICBX010000003">
    <property type="protein sequence ID" value="MBW8638988.1"/>
    <property type="molecule type" value="Genomic_DNA"/>
</dbReference>